<evidence type="ECO:0008006" key="3">
    <source>
        <dbReference type="Google" id="ProtNLM"/>
    </source>
</evidence>
<dbReference type="AlphaFoldDB" id="A0AAU9NQT0"/>
<sequence>MLSFYESTQLRIRGESILDEAFVFTEAQLVDVVDTLEGNLAREVRHALRSYFHRGMHIVEARLYFSNYEKEWSTYDSLSKLANTHVNYLHQLHKEELCIFTE</sequence>
<dbReference type="EMBL" id="CAKMRJ010005412">
    <property type="protein sequence ID" value="CAH1440146.1"/>
    <property type="molecule type" value="Genomic_DNA"/>
</dbReference>
<keyword evidence="2" id="KW-1185">Reference proteome</keyword>
<dbReference type="PANTHER" id="PTHR31225">
    <property type="entry name" value="OS04G0344100 PROTEIN-RELATED"/>
    <property type="match status" value="1"/>
</dbReference>
<comment type="caution">
    <text evidence="1">The sequence shown here is derived from an EMBL/GenBank/DDBJ whole genome shotgun (WGS) entry which is preliminary data.</text>
</comment>
<gene>
    <name evidence="1" type="ORF">LVIROSA_LOCUS26302</name>
</gene>
<dbReference type="SUPFAM" id="SSF48239">
    <property type="entry name" value="Terpenoid cyclases/Protein prenyltransferases"/>
    <property type="match status" value="1"/>
</dbReference>
<dbReference type="PANTHER" id="PTHR31225:SF254">
    <property type="entry name" value="LYASE"/>
    <property type="match status" value="1"/>
</dbReference>
<dbReference type="InterPro" id="IPR036965">
    <property type="entry name" value="Terpene_synth_N_sf"/>
</dbReference>
<organism evidence="1 2">
    <name type="scientific">Lactuca virosa</name>
    <dbReference type="NCBI Taxonomy" id="75947"/>
    <lineage>
        <taxon>Eukaryota</taxon>
        <taxon>Viridiplantae</taxon>
        <taxon>Streptophyta</taxon>
        <taxon>Embryophyta</taxon>
        <taxon>Tracheophyta</taxon>
        <taxon>Spermatophyta</taxon>
        <taxon>Magnoliopsida</taxon>
        <taxon>eudicotyledons</taxon>
        <taxon>Gunneridae</taxon>
        <taxon>Pentapetalae</taxon>
        <taxon>asterids</taxon>
        <taxon>campanulids</taxon>
        <taxon>Asterales</taxon>
        <taxon>Asteraceae</taxon>
        <taxon>Cichorioideae</taxon>
        <taxon>Cichorieae</taxon>
        <taxon>Lactucinae</taxon>
        <taxon>Lactuca</taxon>
    </lineage>
</organism>
<dbReference type="GO" id="GO:0016114">
    <property type="term" value="P:terpenoid biosynthetic process"/>
    <property type="evidence" value="ECO:0007669"/>
    <property type="project" value="InterPro"/>
</dbReference>
<protein>
    <recommendedName>
        <fullName evidence="3">Terpene synthase N-terminal domain-containing protein</fullName>
    </recommendedName>
</protein>
<proteinExistence type="predicted"/>
<evidence type="ECO:0000313" key="1">
    <source>
        <dbReference type="EMBL" id="CAH1440146.1"/>
    </source>
</evidence>
<dbReference type="InterPro" id="IPR050148">
    <property type="entry name" value="Terpene_synthase-like"/>
</dbReference>
<dbReference type="Gene3D" id="1.10.600.10">
    <property type="entry name" value="Farnesyl Diphosphate Synthase"/>
    <property type="match status" value="1"/>
</dbReference>
<dbReference type="InterPro" id="IPR008949">
    <property type="entry name" value="Isoprenoid_synthase_dom_sf"/>
</dbReference>
<dbReference type="Gene3D" id="1.50.10.130">
    <property type="entry name" value="Terpene synthase, N-terminal domain"/>
    <property type="match status" value="1"/>
</dbReference>
<dbReference type="Proteomes" id="UP001157418">
    <property type="component" value="Unassembled WGS sequence"/>
</dbReference>
<dbReference type="GO" id="GO:0010333">
    <property type="term" value="F:terpene synthase activity"/>
    <property type="evidence" value="ECO:0007669"/>
    <property type="project" value="InterPro"/>
</dbReference>
<accession>A0AAU9NQT0</accession>
<evidence type="ECO:0000313" key="2">
    <source>
        <dbReference type="Proteomes" id="UP001157418"/>
    </source>
</evidence>
<name>A0AAU9NQT0_9ASTR</name>
<dbReference type="InterPro" id="IPR008930">
    <property type="entry name" value="Terpenoid_cyclase/PrenylTrfase"/>
</dbReference>
<reference evidence="1 2" key="1">
    <citation type="submission" date="2022-01" db="EMBL/GenBank/DDBJ databases">
        <authorList>
            <person name="Xiong W."/>
            <person name="Schranz E."/>
        </authorList>
    </citation>
    <scope>NUCLEOTIDE SEQUENCE [LARGE SCALE GENOMIC DNA]</scope>
</reference>